<dbReference type="PROSITE" id="PS51085">
    <property type="entry name" value="2FE2S_FER_2"/>
    <property type="match status" value="1"/>
</dbReference>
<dbReference type="EMBL" id="BONY01000008">
    <property type="protein sequence ID" value="GIH03501.1"/>
    <property type="molecule type" value="Genomic_DNA"/>
</dbReference>
<dbReference type="SUPFAM" id="SSF47741">
    <property type="entry name" value="CO dehydrogenase ISP C-domain like"/>
    <property type="match status" value="1"/>
</dbReference>
<dbReference type="InterPro" id="IPR012675">
    <property type="entry name" value="Beta-grasp_dom_sf"/>
</dbReference>
<proteinExistence type="predicted"/>
<dbReference type="Gene3D" id="1.10.150.120">
    <property type="entry name" value="[2Fe-2S]-binding domain"/>
    <property type="match status" value="1"/>
</dbReference>
<dbReference type="Gene3D" id="3.10.20.30">
    <property type="match status" value="1"/>
</dbReference>
<dbReference type="InterPro" id="IPR036010">
    <property type="entry name" value="2Fe-2S_ferredoxin-like_sf"/>
</dbReference>
<dbReference type="PANTHER" id="PTHR44379">
    <property type="entry name" value="OXIDOREDUCTASE WITH IRON-SULFUR SUBUNIT"/>
    <property type="match status" value="1"/>
</dbReference>
<evidence type="ECO:0000313" key="7">
    <source>
        <dbReference type="Proteomes" id="UP000612899"/>
    </source>
</evidence>
<dbReference type="PANTHER" id="PTHR44379:SF2">
    <property type="entry name" value="BLR6218 PROTEIN"/>
    <property type="match status" value="1"/>
</dbReference>
<evidence type="ECO:0000313" key="6">
    <source>
        <dbReference type="EMBL" id="GIH03501.1"/>
    </source>
</evidence>
<keyword evidence="7" id="KW-1185">Reference proteome</keyword>
<dbReference type="GO" id="GO:0051537">
    <property type="term" value="F:2 iron, 2 sulfur cluster binding"/>
    <property type="evidence" value="ECO:0007669"/>
    <property type="project" value="UniProtKB-KW"/>
</dbReference>
<gene>
    <name evidence="6" type="ORF">Rhe02_15680</name>
</gene>
<dbReference type="InterPro" id="IPR002888">
    <property type="entry name" value="2Fe-2S-bd"/>
</dbReference>
<dbReference type="AlphaFoldDB" id="A0A8J3Q519"/>
<keyword evidence="3" id="KW-0408">Iron</keyword>
<dbReference type="GO" id="GO:0046872">
    <property type="term" value="F:metal ion binding"/>
    <property type="evidence" value="ECO:0007669"/>
    <property type="project" value="UniProtKB-KW"/>
</dbReference>
<keyword evidence="4" id="KW-0411">Iron-sulfur</keyword>
<dbReference type="Pfam" id="PF01799">
    <property type="entry name" value="Fer2_2"/>
    <property type="match status" value="1"/>
</dbReference>
<dbReference type="GO" id="GO:0016491">
    <property type="term" value="F:oxidoreductase activity"/>
    <property type="evidence" value="ECO:0007669"/>
    <property type="project" value="InterPro"/>
</dbReference>
<dbReference type="SUPFAM" id="SSF54292">
    <property type="entry name" value="2Fe-2S ferredoxin-like"/>
    <property type="match status" value="1"/>
</dbReference>
<dbReference type="InterPro" id="IPR036884">
    <property type="entry name" value="2Fe-2S-bd_dom_sf"/>
</dbReference>
<sequence length="166" mass="17389">MPYPTMGPAMRLLINGRHHEIEHPDEPLLWVLRDELGLTGTHYGCGIGACGCCTVLVSGEPVRSCQVIAAAVGEQPVVTLEGLATRDAAGEVVALHPVQQAFVDTPLQCGWCLPGHVMCAVALLARDPDPDEAAIAQAAAPNLCRCGGYNTIKAAVARAAELARES</sequence>
<dbReference type="Pfam" id="PF00111">
    <property type="entry name" value="Fer2"/>
    <property type="match status" value="1"/>
</dbReference>
<dbReference type="InterPro" id="IPR001041">
    <property type="entry name" value="2Fe-2S_ferredoxin-type"/>
</dbReference>
<dbReference type="RefSeq" id="WP_239123525.1">
    <property type="nucleotide sequence ID" value="NZ_BONY01000008.1"/>
</dbReference>
<evidence type="ECO:0000256" key="2">
    <source>
        <dbReference type="ARBA" id="ARBA00022723"/>
    </source>
</evidence>
<evidence type="ECO:0000256" key="1">
    <source>
        <dbReference type="ARBA" id="ARBA00022714"/>
    </source>
</evidence>
<dbReference type="InterPro" id="IPR051452">
    <property type="entry name" value="Diverse_Oxidoreductases"/>
</dbReference>
<accession>A0A8J3Q519</accession>
<name>A0A8J3Q519_9ACTN</name>
<dbReference type="Proteomes" id="UP000612899">
    <property type="component" value="Unassembled WGS sequence"/>
</dbReference>
<feature type="domain" description="2Fe-2S ferredoxin-type" evidence="5">
    <location>
        <begin position="8"/>
        <end position="83"/>
    </location>
</feature>
<reference evidence="6" key="1">
    <citation type="submission" date="2021-01" db="EMBL/GenBank/DDBJ databases">
        <title>Whole genome shotgun sequence of Rhizocola hellebori NBRC 109834.</title>
        <authorList>
            <person name="Komaki H."/>
            <person name="Tamura T."/>
        </authorList>
    </citation>
    <scope>NUCLEOTIDE SEQUENCE</scope>
    <source>
        <strain evidence="6">NBRC 109834</strain>
    </source>
</reference>
<evidence type="ECO:0000256" key="3">
    <source>
        <dbReference type="ARBA" id="ARBA00023004"/>
    </source>
</evidence>
<evidence type="ECO:0000256" key="4">
    <source>
        <dbReference type="ARBA" id="ARBA00023014"/>
    </source>
</evidence>
<evidence type="ECO:0000259" key="5">
    <source>
        <dbReference type="PROSITE" id="PS51085"/>
    </source>
</evidence>
<protein>
    <submittedName>
        <fullName evidence="6">(2Fe-2S)-binding protein</fullName>
    </submittedName>
</protein>
<comment type="caution">
    <text evidence="6">The sequence shown here is derived from an EMBL/GenBank/DDBJ whole genome shotgun (WGS) entry which is preliminary data.</text>
</comment>
<keyword evidence="1" id="KW-0001">2Fe-2S</keyword>
<organism evidence="6 7">
    <name type="scientific">Rhizocola hellebori</name>
    <dbReference type="NCBI Taxonomy" id="1392758"/>
    <lineage>
        <taxon>Bacteria</taxon>
        <taxon>Bacillati</taxon>
        <taxon>Actinomycetota</taxon>
        <taxon>Actinomycetes</taxon>
        <taxon>Micromonosporales</taxon>
        <taxon>Micromonosporaceae</taxon>
        <taxon>Rhizocola</taxon>
    </lineage>
</organism>
<keyword evidence="2" id="KW-0479">Metal-binding</keyword>